<dbReference type="InterPro" id="IPR039422">
    <property type="entry name" value="MarR/SlyA-like"/>
</dbReference>
<dbReference type="PROSITE" id="PS50995">
    <property type="entry name" value="HTH_MARR_2"/>
    <property type="match status" value="1"/>
</dbReference>
<dbReference type="InterPro" id="IPR000835">
    <property type="entry name" value="HTH_MarR-typ"/>
</dbReference>
<evidence type="ECO:0000259" key="2">
    <source>
        <dbReference type="PROSITE" id="PS50995"/>
    </source>
</evidence>
<dbReference type="EMBL" id="JABXJJ020000002">
    <property type="protein sequence ID" value="MDI5968187.1"/>
    <property type="molecule type" value="Genomic_DNA"/>
</dbReference>
<feature type="domain" description="HTH marR-type" evidence="2">
    <location>
        <begin position="41"/>
        <end position="172"/>
    </location>
</feature>
<dbReference type="AlphaFoldDB" id="A0AA90K7E9"/>
<dbReference type="GO" id="GO:0006950">
    <property type="term" value="P:response to stress"/>
    <property type="evidence" value="ECO:0007669"/>
    <property type="project" value="TreeGrafter"/>
</dbReference>
<name>A0AA90K7E9_9ACTN</name>
<dbReference type="InterPro" id="IPR036390">
    <property type="entry name" value="WH_DNA-bd_sf"/>
</dbReference>
<proteinExistence type="predicted"/>
<dbReference type="PANTHER" id="PTHR33164:SF43">
    <property type="entry name" value="HTH-TYPE TRANSCRIPTIONAL REPRESSOR YETL"/>
    <property type="match status" value="1"/>
</dbReference>
<evidence type="ECO:0000313" key="3">
    <source>
        <dbReference type="EMBL" id="MDI5968187.1"/>
    </source>
</evidence>
<feature type="region of interest" description="Disordered" evidence="1">
    <location>
        <begin position="1"/>
        <end position="39"/>
    </location>
</feature>
<evidence type="ECO:0000256" key="1">
    <source>
        <dbReference type="SAM" id="MobiDB-lite"/>
    </source>
</evidence>
<gene>
    <name evidence="3" type="ORF">POF50_002300</name>
</gene>
<dbReference type="Gene3D" id="1.10.10.10">
    <property type="entry name" value="Winged helix-like DNA-binding domain superfamily/Winged helix DNA-binding domain"/>
    <property type="match status" value="1"/>
</dbReference>
<sequence length="177" mass="18766">MPNDATPAPHSVRPRPDEPAGGTSPAPAGAGGGPPQARTADLGIVDSLAQLSFLVQGTLGKVAAEHGLSIIQLRLLGVLRDREPGMQELARHLGLDKSSLTGLVDRAERRELVRRAPAPHDKRSVLVSLTDRGHEVAREITEDADRRVHALTADLTDAQRGELSLLASALVNRVTTI</sequence>
<dbReference type="PANTHER" id="PTHR33164">
    <property type="entry name" value="TRANSCRIPTIONAL REGULATOR, MARR FAMILY"/>
    <property type="match status" value="1"/>
</dbReference>
<dbReference type="GO" id="GO:0003700">
    <property type="term" value="F:DNA-binding transcription factor activity"/>
    <property type="evidence" value="ECO:0007669"/>
    <property type="project" value="InterPro"/>
</dbReference>
<comment type="caution">
    <text evidence="3">The sequence shown here is derived from an EMBL/GenBank/DDBJ whole genome shotgun (WGS) entry which is preliminary data.</text>
</comment>
<dbReference type="Pfam" id="PF12802">
    <property type="entry name" value="MarR_2"/>
    <property type="match status" value="1"/>
</dbReference>
<protein>
    <submittedName>
        <fullName evidence="3">MarR family transcriptional regulator</fullName>
    </submittedName>
</protein>
<dbReference type="InterPro" id="IPR036388">
    <property type="entry name" value="WH-like_DNA-bd_sf"/>
</dbReference>
<reference evidence="3" key="1">
    <citation type="submission" date="2023-05" db="EMBL/GenBank/DDBJ databases">
        <title>Streptantibioticus silvisoli sp. nov., acidotolerant actinomycetes 1 from pine litter.</title>
        <authorList>
            <person name="Swiecimska M."/>
            <person name="Golinska P."/>
            <person name="Sangal V."/>
            <person name="Wachnowicz B."/>
            <person name="Goodfellow M."/>
        </authorList>
    </citation>
    <scope>NUCLEOTIDE SEQUENCE</scope>
    <source>
        <strain evidence="3">SL13</strain>
    </source>
</reference>
<dbReference type="RefSeq" id="WP_271317250.1">
    <property type="nucleotide sequence ID" value="NZ_JABXJJ020000002.1"/>
</dbReference>
<dbReference type="SUPFAM" id="SSF46785">
    <property type="entry name" value="Winged helix' DNA-binding domain"/>
    <property type="match status" value="1"/>
</dbReference>
<dbReference type="PRINTS" id="PR00598">
    <property type="entry name" value="HTHMARR"/>
</dbReference>
<organism evidence="3">
    <name type="scientific">Streptantibioticus silvisoli</name>
    <dbReference type="NCBI Taxonomy" id="2705255"/>
    <lineage>
        <taxon>Bacteria</taxon>
        <taxon>Bacillati</taxon>
        <taxon>Actinomycetota</taxon>
        <taxon>Actinomycetes</taxon>
        <taxon>Kitasatosporales</taxon>
        <taxon>Streptomycetaceae</taxon>
        <taxon>Streptantibioticus</taxon>
    </lineage>
</organism>
<dbReference type="SMART" id="SM00347">
    <property type="entry name" value="HTH_MARR"/>
    <property type="match status" value="1"/>
</dbReference>
<feature type="compositionally biased region" description="Low complexity" evidence="1">
    <location>
        <begin position="19"/>
        <end position="28"/>
    </location>
</feature>
<accession>A0AA90K7E9</accession>